<dbReference type="InterPro" id="IPR004143">
    <property type="entry name" value="BPL_LPL_catalytic"/>
</dbReference>
<evidence type="ECO:0000259" key="6">
    <source>
        <dbReference type="PROSITE" id="PS51733"/>
    </source>
</evidence>
<organism evidence="7 8">
    <name type="scientific">Marispirochaeta aestuarii</name>
    <dbReference type="NCBI Taxonomy" id="1963862"/>
    <lineage>
        <taxon>Bacteria</taxon>
        <taxon>Pseudomonadati</taxon>
        <taxon>Spirochaetota</taxon>
        <taxon>Spirochaetia</taxon>
        <taxon>Spirochaetales</taxon>
        <taxon>Spirochaetaceae</taxon>
        <taxon>Marispirochaeta</taxon>
    </lineage>
</organism>
<dbReference type="GO" id="GO:0033819">
    <property type="term" value="F:lipoyl(octanoyl) transferase activity"/>
    <property type="evidence" value="ECO:0007669"/>
    <property type="project" value="UniProtKB-EC"/>
</dbReference>
<dbReference type="STRING" id="1963862.B4O97_07580"/>
<evidence type="ECO:0000256" key="1">
    <source>
        <dbReference type="ARBA" id="ARBA00004821"/>
    </source>
</evidence>
<dbReference type="AlphaFoldDB" id="A0A1Y1RZ53"/>
<dbReference type="Gene3D" id="3.30.930.10">
    <property type="entry name" value="Bira Bifunctional Protein, Domain 2"/>
    <property type="match status" value="1"/>
</dbReference>
<feature type="active site" description="Acyl-thioester intermediate" evidence="5">
    <location>
        <position position="235"/>
    </location>
</feature>
<protein>
    <recommendedName>
        <fullName evidence="5">Octanoyltransferase</fullName>
        <ecNumber evidence="5">2.3.1.181</ecNumber>
    </recommendedName>
    <alternativeName>
        <fullName evidence="5">Lipoate-protein ligase B</fullName>
    </alternativeName>
    <alternativeName>
        <fullName evidence="5">Lipoyl/octanoyl transferase</fullName>
    </alternativeName>
    <alternativeName>
        <fullName evidence="5">Octanoyl-[acyl-carrier-protein]-protein N-octanoyltransferase</fullName>
    </alternativeName>
</protein>
<dbReference type="SUPFAM" id="SSF55681">
    <property type="entry name" value="Class II aaRS and biotin synthetases"/>
    <property type="match status" value="1"/>
</dbReference>
<dbReference type="EC" id="2.3.1.181" evidence="5"/>
<dbReference type="InterPro" id="IPR000544">
    <property type="entry name" value="Octanoyltransferase"/>
</dbReference>
<accession>A0A1Y1RZ53</accession>
<gene>
    <name evidence="5" type="primary">lipB</name>
    <name evidence="7" type="ORF">B4O97_07580</name>
</gene>
<comment type="catalytic activity">
    <reaction evidence="5">
        <text>octanoyl-[ACP] + L-lysyl-[protein] = N(6)-octanoyl-L-lysyl-[protein] + holo-[ACP] + H(+)</text>
        <dbReference type="Rhea" id="RHEA:17665"/>
        <dbReference type="Rhea" id="RHEA-COMP:9636"/>
        <dbReference type="Rhea" id="RHEA-COMP:9685"/>
        <dbReference type="Rhea" id="RHEA-COMP:9752"/>
        <dbReference type="Rhea" id="RHEA-COMP:9928"/>
        <dbReference type="ChEBI" id="CHEBI:15378"/>
        <dbReference type="ChEBI" id="CHEBI:29969"/>
        <dbReference type="ChEBI" id="CHEBI:64479"/>
        <dbReference type="ChEBI" id="CHEBI:78463"/>
        <dbReference type="ChEBI" id="CHEBI:78809"/>
        <dbReference type="EC" id="2.3.1.181"/>
    </reaction>
</comment>
<comment type="function">
    <text evidence="4 5">Catalyzes the transfer of endogenously produced octanoic acid from octanoyl-acyl-carrier-protein onto the lipoyl domains of lipoate-dependent enzymes. Lipoyl-ACP can also act as a substrate although octanoyl-ACP is likely to be the physiological substrate.</text>
</comment>
<comment type="pathway">
    <text evidence="1 5">Protein modification; protein lipoylation via endogenous pathway; protein N(6)-(lipoyl)lysine from octanoyl-[acyl-carrier-protein]: step 1/2.</text>
</comment>
<dbReference type="HAMAP" id="MF_00013">
    <property type="entry name" value="LipB"/>
    <property type="match status" value="1"/>
</dbReference>
<dbReference type="NCBIfam" id="TIGR00214">
    <property type="entry name" value="lipB"/>
    <property type="match status" value="1"/>
</dbReference>
<dbReference type="GO" id="GO:0009249">
    <property type="term" value="P:protein lipoylation"/>
    <property type="evidence" value="ECO:0007669"/>
    <property type="project" value="InterPro"/>
</dbReference>
<keyword evidence="8" id="KW-1185">Reference proteome</keyword>
<dbReference type="PANTHER" id="PTHR10993">
    <property type="entry name" value="OCTANOYLTRANSFERASE"/>
    <property type="match status" value="1"/>
</dbReference>
<comment type="subcellular location">
    <subcellularLocation>
        <location evidence="5">Cytoplasm</location>
    </subcellularLocation>
</comment>
<dbReference type="CDD" id="cd16444">
    <property type="entry name" value="LipB"/>
    <property type="match status" value="1"/>
</dbReference>
<comment type="caution">
    <text evidence="7">The sequence shown here is derived from an EMBL/GenBank/DDBJ whole genome shotgun (WGS) entry which is preliminary data.</text>
</comment>
<dbReference type="UniPathway" id="UPA00538">
    <property type="reaction ID" value="UER00592"/>
</dbReference>
<evidence type="ECO:0000313" key="7">
    <source>
        <dbReference type="EMBL" id="ORC35922.1"/>
    </source>
</evidence>
<dbReference type="PROSITE" id="PS01313">
    <property type="entry name" value="LIPB"/>
    <property type="match status" value="1"/>
</dbReference>
<reference evidence="7 8" key="1">
    <citation type="submission" date="2017-03" db="EMBL/GenBank/DDBJ databases">
        <title>Draft Genome sequence of Marispirochaeta sp. strain JC444.</title>
        <authorList>
            <person name="Shivani Y."/>
            <person name="Subhash Y."/>
            <person name="Sasikala C."/>
            <person name="Ramana C."/>
        </authorList>
    </citation>
    <scope>NUCLEOTIDE SEQUENCE [LARGE SCALE GENOMIC DNA]</scope>
    <source>
        <strain evidence="7 8">JC444</strain>
    </source>
</reference>
<evidence type="ECO:0000313" key="8">
    <source>
        <dbReference type="Proteomes" id="UP000192343"/>
    </source>
</evidence>
<evidence type="ECO:0000256" key="4">
    <source>
        <dbReference type="ARBA" id="ARBA00024732"/>
    </source>
</evidence>
<dbReference type="NCBIfam" id="NF010925">
    <property type="entry name" value="PRK14345.1"/>
    <property type="match status" value="1"/>
</dbReference>
<dbReference type="Proteomes" id="UP000192343">
    <property type="component" value="Unassembled WGS sequence"/>
</dbReference>
<feature type="domain" description="BPL/LPL catalytic" evidence="6">
    <location>
        <begin position="91"/>
        <end position="274"/>
    </location>
</feature>
<evidence type="ECO:0000256" key="5">
    <source>
        <dbReference type="HAMAP-Rule" id="MF_00013"/>
    </source>
</evidence>
<dbReference type="InterPro" id="IPR045864">
    <property type="entry name" value="aa-tRNA-synth_II/BPL/LPL"/>
</dbReference>
<dbReference type="EMBL" id="MWQY01000007">
    <property type="protein sequence ID" value="ORC35922.1"/>
    <property type="molecule type" value="Genomic_DNA"/>
</dbReference>
<comment type="similarity">
    <text evidence="5">Belongs to the LipB family.</text>
</comment>
<feature type="site" description="Lowers pKa of active site Cys" evidence="5">
    <location>
        <position position="201"/>
    </location>
</feature>
<proteinExistence type="inferred from homology"/>
<feature type="binding site" evidence="5">
    <location>
        <begin position="136"/>
        <end position="143"/>
    </location>
    <ligand>
        <name>substrate</name>
    </ligand>
</feature>
<evidence type="ECO:0000256" key="2">
    <source>
        <dbReference type="ARBA" id="ARBA00022679"/>
    </source>
</evidence>
<comment type="miscellaneous">
    <text evidence="5">In the reaction, the free carboxyl group of octanoic acid is attached via an amide linkage to the epsilon-amino group of a specific lysine residue of lipoyl domains of lipoate-dependent enzymes.</text>
</comment>
<sequence>MPGDHGIVHNQYLVHVWLLLFLKHIENSSLYPVNLYTKTLLAPQLCSGVVLDCTDTDKERLVKLRIIHAPLVPYGEALTIQQKLRELRQGEEIPDTLLLLEHPPVVTLGKRGDHGDLLLSREILAQKGIDVAEIDRGGQITYHGPGQLVGYVIVNLYHHQRKLRLFVERLESSVIRYLAEYHGIEAGLSEEHVGVWVKDAKIAALGISISRGVTMHGFALNINCDLTPFSYIIPCGITDKGVTSTRMLTGRESDMERARLDYAGVFRDTYGYSETEEFSWDDLNILISENRTG</sequence>
<dbReference type="Pfam" id="PF21948">
    <property type="entry name" value="LplA-B_cat"/>
    <property type="match status" value="1"/>
</dbReference>
<dbReference type="InterPro" id="IPR020605">
    <property type="entry name" value="Octanoyltransferase_CS"/>
</dbReference>
<keyword evidence="2 5" id="KW-0808">Transferase</keyword>
<keyword evidence="5" id="KW-0963">Cytoplasm</keyword>
<evidence type="ECO:0000256" key="3">
    <source>
        <dbReference type="ARBA" id="ARBA00023315"/>
    </source>
</evidence>
<dbReference type="PROSITE" id="PS51733">
    <property type="entry name" value="BPL_LPL_CATALYTIC"/>
    <property type="match status" value="1"/>
</dbReference>
<dbReference type="GO" id="GO:0005737">
    <property type="term" value="C:cytoplasm"/>
    <property type="evidence" value="ECO:0007669"/>
    <property type="project" value="UniProtKB-SubCell"/>
</dbReference>
<name>A0A1Y1RZ53_9SPIO</name>
<keyword evidence="3 5" id="KW-0012">Acyltransferase</keyword>
<feature type="binding site" evidence="5">
    <location>
        <begin position="204"/>
        <end position="206"/>
    </location>
    <ligand>
        <name>substrate</name>
    </ligand>
</feature>
<dbReference type="PANTHER" id="PTHR10993:SF7">
    <property type="entry name" value="LIPOYLTRANSFERASE 2, MITOCHONDRIAL-RELATED"/>
    <property type="match status" value="1"/>
</dbReference>
<feature type="binding site" evidence="5">
    <location>
        <begin position="217"/>
        <end position="219"/>
    </location>
    <ligand>
        <name>substrate</name>
    </ligand>
</feature>